<protein>
    <submittedName>
        <fullName evidence="4">U32 family peptidase</fullName>
    </submittedName>
</protein>
<keyword evidence="1" id="KW-0645">Protease</keyword>
<comment type="caution">
    <text evidence="4">The sequence shown here is derived from an EMBL/GenBank/DDBJ whole genome shotgun (WGS) entry which is preliminary data.</text>
</comment>
<dbReference type="PANTHER" id="PTHR30217:SF6">
    <property type="entry name" value="TRNA HYDROXYLATION PROTEIN P"/>
    <property type="match status" value="1"/>
</dbReference>
<gene>
    <name evidence="4" type="ORF">IAB80_02125</name>
</gene>
<proteinExistence type="inferred from homology"/>
<evidence type="ECO:0000313" key="5">
    <source>
        <dbReference type="Proteomes" id="UP000823771"/>
    </source>
</evidence>
<evidence type="ECO:0000256" key="3">
    <source>
        <dbReference type="ARBA" id="ARBA00038374"/>
    </source>
</evidence>
<dbReference type="AlphaFoldDB" id="A0A9D9IRW6"/>
<sequence length="423" mass="47038">MQKNEINIMAPAGNFECLHAAIQGGADSVYFGVEKLNMRSHSANNFRIEDLPEICGICRSHGVQTYLTLNIVLYNSDLEDMRRTLDAARAAGVTAVIASDMAAIMYARQTGMEVHISTQLSISNSEALRFYAQYADVIVLARELDLHQVKEIKEIIDRDRITGPSGRPVEIEMFAHGALCMAISGKCYLSLHEYGASANRGSCYQICRRGYEVRDMETGNELVVDNKYIMSPKDLCTIEFMDKIIDSGVTVFKIEGRARSAEYVKKVSSCYRKAADAVCEGTYTPELASALKKELAEVFNRGFWDGYYQGARLGQWSEVYGSKATRKKIYSGKVTNWFGKLEVAEVLIESASLRTGDRILIIGPSTGVVETDVKEIRVDLEKTTQADKGTYCSIPVEAGLLESCGGKLRRSDKVYIWKDTSEE</sequence>
<dbReference type="Proteomes" id="UP000823771">
    <property type="component" value="Unassembled WGS sequence"/>
</dbReference>
<comment type="similarity">
    <text evidence="3">Belongs to the peptidase U32 family.</text>
</comment>
<dbReference type="PROSITE" id="PS01276">
    <property type="entry name" value="PEPTIDASE_U32"/>
    <property type="match status" value="1"/>
</dbReference>
<reference evidence="4" key="2">
    <citation type="journal article" date="2021" name="PeerJ">
        <title>Extensive microbial diversity within the chicken gut microbiome revealed by metagenomics and culture.</title>
        <authorList>
            <person name="Gilroy R."/>
            <person name="Ravi A."/>
            <person name="Getino M."/>
            <person name="Pursley I."/>
            <person name="Horton D.L."/>
            <person name="Alikhan N.F."/>
            <person name="Baker D."/>
            <person name="Gharbi K."/>
            <person name="Hall N."/>
            <person name="Watson M."/>
            <person name="Adriaenssens E.M."/>
            <person name="Foster-Nyarko E."/>
            <person name="Jarju S."/>
            <person name="Secka A."/>
            <person name="Antonio M."/>
            <person name="Oren A."/>
            <person name="Chaudhuri R.R."/>
            <person name="La Ragione R."/>
            <person name="Hildebrand F."/>
            <person name="Pallen M.J."/>
        </authorList>
    </citation>
    <scope>NUCLEOTIDE SEQUENCE</scope>
    <source>
        <strain evidence="4">2478</strain>
    </source>
</reference>
<keyword evidence="2" id="KW-0378">Hydrolase</keyword>
<dbReference type="Pfam" id="PF01136">
    <property type="entry name" value="Peptidase_U32"/>
    <property type="match status" value="1"/>
</dbReference>
<reference evidence="4" key="1">
    <citation type="submission" date="2020-10" db="EMBL/GenBank/DDBJ databases">
        <authorList>
            <person name="Gilroy R."/>
        </authorList>
    </citation>
    <scope>NUCLEOTIDE SEQUENCE</scope>
    <source>
        <strain evidence="4">2478</strain>
    </source>
</reference>
<evidence type="ECO:0000256" key="2">
    <source>
        <dbReference type="ARBA" id="ARBA00022801"/>
    </source>
</evidence>
<organism evidence="4 5">
    <name type="scientific">Candidatus Cryptobacteroides excrementipullorum</name>
    <dbReference type="NCBI Taxonomy" id="2840761"/>
    <lineage>
        <taxon>Bacteria</taxon>
        <taxon>Pseudomonadati</taxon>
        <taxon>Bacteroidota</taxon>
        <taxon>Bacteroidia</taxon>
        <taxon>Bacteroidales</taxon>
        <taxon>Candidatus Cryptobacteroides</taxon>
    </lineage>
</organism>
<accession>A0A9D9IRW6</accession>
<dbReference type="GO" id="GO:0008233">
    <property type="term" value="F:peptidase activity"/>
    <property type="evidence" value="ECO:0007669"/>
    <property type="project" value="UniProtKB-KW"/>
</dbReference>
<dbReference type="GO" id="GO:0006508">
    <property type="term" value="P:proteolysis"/>
    <property type="evidence" value="ECO:0007669"/>
    <property type="project" value="UniProtKB-KW"/>
</dbReference>
<dbReference type="InterPro" id="IPR001539">
    <property type="entry name" value="Peptidase_U32"/>
</dbReference>
<dbReference type="InterPro" id="IPR051454">
    <property type="entry name" value="RNA/ubiquinone_mod_enzymes"/>
</dbReference>
<evidence type="ECO:0000313" key="4">
    <source>
        <dbReference type="EMBL" id="MBO8477683.1"/>
    </source>
</evidence>
<evidence type="ECO:0000256" key="1">
    <source>
        <dbReference type="ARBA" id="ARBA00022670"/>
    </source>
</evidence>
<name>A0A9D9IRW6_9BACT</name>
<dbReference type="EMBL" id="JADILZ010000021">
    <property type="protein sequence ID" value="MBO8477683.1"/>
    <property type="molecule type" value="Genomic_DNA"/>
</dbReference>
<dbReference type="PANTHER" id="PTHR30217">
    <property type="entry name" value="PEPTIDASE U32 FAMILY"/>
    <property type="match status" value="1"/>
</dbReference>